<sequence>MDFFMSAEREADVRDGESYARKKISPILTELLNPAVLDSGLKSWSFISIILSDTFLPGMPEIIKLNKKNMEIDCRVHIDHDRFKEAGEHEKIEIMLNAIERSIKMMSKYKIIHRDQSMLHSILSEARKKIITITE</sequence>
<evidence type="ECO:0000313" key="1">
    <source>
        <dbReference type="EMBL" id="MBM1198129.1"/>
    </source>
</evidence>
<dbReference type="InterPro" id="IPR029078">
    <property type="entry name" value="Imm44"/>
</dbReference>
<evidence type="ECO:0008006" key="3">
    <source>
        <dbReference type="Google" id="ProtNLM"/>
    </source>
</evidence>
<proteinExistence type="predicted"/>
<dbReference type="Proteomes" id="UP000809529">
    <property type="component" value="Unassembled WGS sequence"/>
</dbReference>
<accession>A0ABS1ZNS2</accession>
<evidence type="ECO:0000313" key="2">
    <source>
        <dbReference type="Proteomes" id="UP000809529"/>
    </source>
</evidence>
<dbReference type="Pfam" id="PF15571">
    <property type="entry name" value="Imm44"/>
    <property type="match status" value="1"/>
</dbReference>
<organism evidence="1 2">
    <name type="scientific">Pseudomonas weihenstephanensis</name>
    <dbReference type="NCBI Taxonomy" id="1608994"/>
    <lineage>
        <taxon>Bacteria</taxon>
        <taxon>Pseudomonadati</taxon>
        <taxon>Pseudomonadota</taxon>
        <taxon>Gammaproteobacteria</taxon>
        <taxon>Pseudomonadales</taxon>
        <taxon>Pseudomonadaceae</taxon>
        <taxon>Pseudomonas</taxon>
    </lineage>
</organism>
<dbReference type="RefSeq" id="WP_203304054.1">
    <property type="nucleotide sequence ID" value="NZ_JAAEBW010000041.1"/>
</dbReference>
<comment type="caution">
    <text evidence="1">The sequence shown here is derived from an EMBL/GenBank/DDBJ whole genome shotgun (WGS) entry which is preliminary data.</text>
</comment>
<name>A0ABS1ZNS2_9PSED</name>
<gene>
    <name evidence="1" type="ORF">GYN02_23525</name>
</gene>
<protein>
    <recommendedName>
        <fullName evidence="3">DUF559 domain-containing protein</fullName>
    </recommendedName>
</protein>
<dbReference type="EMBL" id="JAAEBW010000041">
    <property type="protein sequence ID" value="MBM1198129.1"/>
    <property type="molecule type" value="Genomic_DNA"/>
</dbReference>
<keyword evidence="2" id="KW-1185">Reference proteome</keyword>
<reference evidence="1 2" key="1">
    <citation type="submission" date="2020-01" db="EMBL/GenBank/DDBJ databases">
        <title>Comparative genomics of meat spoilage bacteria.</title>
        <authorList>
            <person name="Hilgarth M."/>
            <person name="Vogel R.F."/>
        </authorList>
    </citation>
    <scope>NUCLEOTIDE SEQUENCE [LARGE SCALE GENOMIC DNA]</scope>
    <source>
        <strain evidence="1 2">TMW2.2077</strain>
    </source>
</reference>